<dbReference type="InterPro" id="IPR052342">
    <property type="entry name" value="MCH/BMMD"/>
</dbReference>
<organism evidence="3 4">
    <name type="scientific">Azospirillum thiophilum</name>
    <dbReference type="NCBI Taxonomy" id="528244"/>
    <lineage>
        <taxon>Bacteria</taxon>
        <taxon>Pseudomonadati</taxon>
        <taxon>Pseudomonadota</taxon>
        <taxon>Alphaproteobacteria</taxon>
        <taxon>Rhodospirillales</taxon>
        <taxon>Azospirillaceae</taxon>
        <taxon>Azospirillum</taxon>
    </lineage>
</organism>
<keyword evidence="4" id="KW-1185">Reference proteome</keyword>
<dbReference type="InterPro" id="IPR029069">
    <property type="entry name" value="HotDog_dom_sf"/>
</dbReference>
<name>A0AAC8ZV96_9PROT</name>
<protein>
    <recommendedName>
        <fullName evidence="2">MaoC-like domain-containing protein</fullName>
    </recommendedName>
</protein>
<dbReference type="SUPFAM" id="SSF54637">
    <property type="entry name" value="Thioesterase/thiol ester dehydrase-isomerase"/>
    <property type="match status" value="1"/>
</dbReference>
<gene>
    <name evidence="3" type="ORF">AL072_21610</name>
</gene>
<keyword evidence="1" id="KW-0472">Membrane</keyword>
<dbReference type="Pfam" id="PF01575">
    <property type="entry name" value="MaoC_dehydratas"/>
    <property type="match status" value="1"/>
</dbReference>
<dbReference type="KEGG" id="ati:AL072_21610"/>
<dbReference type="PANTHER" id="PTHR43664:SF1">
    <property type="entry name" value="BETA-METHYLMALYL-COA DEHYDRATASE"/>
    <property type="match status" value="1"/>
</dbReference>
<dbReference type="InterPro" id="IPR002539">
    <property type="entry name" value="MaoC-like_dom"/>
</dbReference>
<accession>A0AAC8ZV96</accession>
<reference evidence="3 4" key="2">
    <citation type="journal article" date="2016" name="Genome Announc.">
        <title>Complete Genome Sequence of a Strain of Azospirillum thiophilum Isolated from a Sulfide Spring.</title>
        <authorList>
            <person name="Fomenkov A."/>
            <person name="Vincze T."/>
            <person name="Grabovich M."/>
            <person name="Anton B.P."/>
            <person name="Dubinina G."/>
            <person name="Orlova M."/>
            <person name="Belousova E."/>
            <person name="Roberts R.J."/>
        </authorList>
    </citation>
    <scope>NUCLEOTIDE SEQUENCE [LARGE SCALE GENOMIC DNA]</scope>
    <source>
        <strain evidence="3 4">BV-S</strain>
    </source>
</reference>
<dbReference type="Gene3D" id="3.10.129.10">
    <property type="entry name" value="Hotdog Thioesterase"/>
    <property type="match status" value="1"/>
</dbReference>
<dbReference type="AlphaFoldDB" id="A0AAC8ZV96"/>
<keyword evidence="1" id="KW-1133">Transmembrane helix</keyword>
<dbReference type="EMBL" id="CP012403">
    <property type="protein sequence ID" value="ALG73583.1"/>
    <property type="molecule type" value="Genomic_DNA"/>
</dbReference>
<evidence type="ECO:0000313" key="4">
    <source>
        <dbReference type="Proteomes" id="UP000069935"/>
    </source>
</evidence>
<dbReference type="Proteomes" id="UP000069935">
    <property type="component" value="Chromosome 3"/>
</dbReference>
<feature type="domain" description="MaoC-like" evidence="2">
    <location>
        <begin position="29"/>
        <end position="124"/>
    </location>
</feature>
<sequence>MTNSIPTPASLPAAMFYEDFEAGQIFISPGRTVTDTDLSMFCMLSGDWHPLHSDEEYAKATRFGRRVVGGVFGIALVTGAMCRWGIFDQSVTAMLSVDGWRFRGPIFVGDTLTVRMTILGKAPTASGRQGVLERGFAILNQNGEVVQEGRSDALIRLRSPG</sequence>
<dbReference type="RefSeq" id="WP_045584260.1">
    <property type="nucleotide sequence ID" value="NZ_CP012403.1"/>
</dbReference>
<evidence type="ECO:0000256" key="1">
    <source>
        <dbReference type="SAM" id="Phobius"/>
    </source>
</evidence>
<reference evidence="4" key="1">
    <citation type="submission" date="2015-12" db="EMBL/GenBank/DDBJ databases">
        <title>Complete Genome Sequence of Azospirillum thiophilum BV-S.</title>
        <authorList>
            <person name="Fomenkov A."/>
            <person name="Vincze T."/>
            <person name="Grabovich M."/>
            <person name="Dubinina G."/>
            <person name="Orlova M."/>
            <person name="Belousova E."/>
            <person name="Roberts R.J."/>
        </authorList>
    </citation>
    <scope>NUCLEOTIDE SEQUENCE [LARGE SCALE GENOMIC DNA]</scope>
    <source>
        <strain evidence="4">BV-S</strain>
    </source>
</reference>
<proteinExistence type="predicted"/>
<evidence type="ECO:0000259" key="2">
    <source>
        <dbReference type="Pfam" id="PF01575"/>
    </source>
</evidence>
<feature type="transmembrane region" description="Helical" evidence="1">
    <location>
        <begin position="67"/>
        <end position="86"/>
    </location>
</feature>
<keyword evidence="1" id="KW-0812">Transmembrane</keyword>
<dbReference type="PANTHER" id="PTHR43664">
    <property type="entry name" value="MONOAMINE OXIDASE-RELATED"/>
    <property type="match status" value="1"/>
</dbReference>
<evidence type="ECO:0000313" key="3">
    <source>
        <dbReference type="EMBL" id="ALG73583.1"/>
    </source>
</evidence>